<evidence type="ECO:0000256" key="3">
    <source>
        <dbReference type="SAM" id="Phobius"/>
    </source>
</evidence>
<proteinExistence type="predicted"/>
<keyword evidence="3" id="KW-0812">Transmembrane</keyword>
<evidence type="ECO:0000313" key="6">
    <source>
        <dbReference type="RefSeq" id="XP_022327430.1"/>
    </source>
</evidence>
<dbReference type="RefSeq" id="XP_022327430.1">
    <property type="nucleotide sequence ID" value="XM_022471722.1"/>
</dbReference>
<evidence type="ECO:0000256" key="1">
    <source>
        <dbReference type="PROSITE-ProRule" id="PRU00043"/>
    </source>
</evidence>
<dbReference type="GO" id="GO:0007156">
    <property type="term" value="P:homophilic cell adhesion via plasma membrane adhesion molecules"/>
    <property type="evidence" value="ECO:0007669"/>
    <property type="project" value="InterPro"/>
</dbReference>
<organism evidence="5 6">
    <name type="scientific">Crassostrea virginica</name>
    <name type="common">Eastern oyster</name>
    <dbReference type="NCBI Taxonomy" id="6565"/>
    <lineage>
        <taxon>Eukaryota</taxon>
        <taxon>Metazoa</taxon>
        <taxon>Spiralia</taxon>
        <taxon>Lophotrochozoa</taxon>
        <taxon>Mollusca</taxon>
        <taxon>Bivalvia</taxon>
        <taxon>Autobranchia</taxon>
        <taxon>Pteriomorphia</taxon>
        <taxon>Ostreida</taxon>
        <taxon>Ostreoidea</taxon>
        <taxon>Ostreidae</taxon>
        <taxon>Crassostrea</taxon>
    </lineage>
</organism>
<dbReference type="OrthoDB" id="6089693at2759"/>
<dbReference type="GO" id="GO:0016020">
    <property type="term" value="C:membrane"/>
    <property type="evidence" value="ECO:0007669"/>
    <property type="project" value="InterPro"/>
</dbReference>
<sequence length="562" mass="61090">MSTTNEVTTPSTTIAIPVSSVETTKTPTSTAVSQASVTTATSEIHTTLVSTTSMRNTATTAAVTSTSQSSKLSETSTTTTTQMSTGKNSFATQDILTTESTLTKTSGTEQTTNSVQTSYVTSTTSLSPSTLSKSLTTTTAERSSIPPQAKCGSKTVSYPDFNSITSSIDNDLGKMYLLDEAIFALTCCGRISQWEVEHSSSGYIELMVWRPLADGNYKFAGANSILLIGASTTNFTVLDDERIAVMSGDLIGWRCSNENLVTFKRCAGIQGCPTNSRKAASLDNLTPGTLFNWSAHATIESGMAYAVKFTLEENTPISFPMYNISVKDHIAVGGYVTNLGLQGVDFREDVSYQILPDPFDTNETWTYFSVDSKGVIRTARPLLPSYYLSSYPLIVSAEDSCDNSASISLAITTQNWPPLIHSLPNSISINEDTPPNYVIYTTEVTDLYGDPVCCTLSDTHPQTFNFNITNDPPGSSTYQFITTRTARFSYEDFNSYLVYMCCDDTRNRAQGILMVNIKKPVKTLPYTPPKWFFTSIIAAMVPITVISFTGCSLLCYTMFGTD</sequence>
<dbReference type="Gene3D" id="2.60.40.60">
    <property type="entry name" value="Cadherins"/>
    <property type="match status" value="1"/>
</dbReference>
<protein>
    <submittedName>
        <fullName evidence="6">Uncharacterized protein LOC111126817</fullName>
    </submittedName>
</protein>
<feature type="region of interest" description="Disordered" evidence="2">
    <location>
        <begin position="124"/>
        <end position="148"/>
    </location>
</feature>
<reference evidence="6" key="1">
    <citation type="submission" date="2025-08" db="UniProtKB">
        <authorList>
            <consortium name="RefSeq"/>
        </authorList>
    </citation>
    <scope>IDENTIFICATION</scope>
    <source>
        <tissue evidence="6">Whole sample</tissue>
    </source>
</reference>
<gene>
    <name evidence="6" type="primary">LOC111126817</name>
</gene>
<dbReference type="InterPro" id="IPR015919">
    <property type="entry name" value="Cadherin-like_sf"/>
</dbReference>
<name>A0A8B8DI99_CRAVI</name>
<dbReference type="PROSITE" id="PS50268">
    <property type="entry name" value="CADHERIN_2"/>
    <property type="match status" value="1"/>
</dbReference>
<dbReference type="SUPFAM" id="SSF49313">
    <property type="entry name" value="Cadherin-like"/>
    <property type="match status" value="1"/>
</dbReference>
<evidence type="ECO:0000313" key="5">
    <source>
        <dbReference type="Proteomes" id="UP000694844"/>
    </source>
</evidence>
<keyword evidence="5" id="KW-1185">Reference proteome</keyword>
<dbReference type="Proteomes" id="UP000694844">
    <property type="component" value="Chromosome 3"/>
</dbReference>
<feature type="transmembrane region" description="Helical" evidence="3">
    <location>
        <begin position="531"/>
        <end position="559"/>
    </location>
</feature>
<accession>A0A8B8DI99</accession>
<evidence type="ECO:0000259" key="4">
    <source>
        <dbReference type="PROSITE" id="PS50268"/>
    </source>
</evidence>
<dbReference type="InterPro" id="IPR002126">
    <property type="entry name" value="Cadherin-like_dom"/>
</dbReference>
<feature type="region of interest" description="Disordered" evidence="2">
    <location>
        <begin position="60"/>
        <end position="92"/>
    </location>
</feature>
<keyword evidence="1" id="KW-0106">Calcium</keyword>
<keyword evidence="3" id="KW-1133">Transmembrane helix</keyword>
<feature type="compositionally biased region" description="Low complexity" evidence="2">
    <location>
        <begin position="124"/>
        <end position="139"/>
    </location>
</feature>
<feature type="domain" description="Cadherin" evidence="4">
    <location>
        <begin position="318"/>
        <end position="420"/>
    </location>
</feature>
<keyword evidence="3" id="KW-0472">Membrane</keyword>
<dbReference type="AlphaFoldDB" id="A0A8B8DI99"/>
<dbReference type="GeneID" id="111126817"/>
<dbReference type="KEGG" id="cvn:111126817"/>
<evidence type="ECO:0000256" key="2">
    <source>
        <dbReference type="SAM" id="MobiDB-lite"/>
    </source>
</evidence>
<feature type="compositionally biased region" description="Low complexity" evidence="2">
    <location>
        <begin position="60"/>
        <end position="85"/>
    </location>
</feature>
<dbReference type="GO" id="GO:0005509">
    <property type="term" value="F:calcium ion binding"/>
    <property type="evidence" value="ECO:0007669"/>
    <property type="project" value="UniProtKB-UniRule"/>
</dbReference>